<dbReference type="EMBL" id="LGYO01000040">
    <property type="protein sequence ID" value="KNZ40940.1"/>
    <property type="molecule type" value="Genomic_DNA"/>
</dbReference>
<evidence type="ECO:0000313" key="2">
    <source>
        <dbReference type="Proteomes" id="UP000036873"/>
    </source>
</evidence>
<dbReference type="SUPFAM" id="SSF64182">
    <property type="entry name" value="DHH phosphoesterases"/>
    <property type="match status" value="1"/>
</dbReference>
<reference evidence="2" key="1">
    <citation type="submission" date="2015-07" db="EMBL/GenBank/DDBJ databases">
        <title>Draft genome sequence of Acetobacterium bakii DSM 8293, a potential psychrophilic chemical producer through syngas fermentation.</title>
        <authorList>
            <person name="Song Y."/>
            <person name="Hwang S."/>
            <person name="Cho B.-K."/>
        </authorList>
    </citation>
    <scope>NUCLEOTIDE SEQUENCE [LARGE SCALE GENOMIC DNA]</scope>
    <source>
        <strain evidence="2">DSM 8239</strain>
    </source>
</reference>
<evidence type="ECO:0000313" key="1">
    <source>
        <dbReference type="EMBL" id="KNZ40940.1"/>
    </source>
</evidence>
<comment type="caution">
    <text evidence="1">The sequence shown here is derived from an EMBL/GenBank/DDBJ whole genome shotgun (WGS) entry which is preliminary data.</text>
</comment>
<dbReference type="InterPro" id="IPR016877">
    <property type="entry name" value="UCP028235"/>
</dbReference>
<name>A0A0L6TZG1_9FIRM</name>
<dbReference type="RefSeq" id="WP_050741146.1">
    <property type="nucleotide sequence ID" value="NZ_LGYO01000040.1"/>
</dbReference>
<dbReference type="AlphaFoldDB" id="A0A0L6TZG1"/>
<dbReference type="PIRSF" id="PIRSF028235">
    <property type="entry name" value="UCP028235"/>
    <property type="match status" value="1"/>
</dbReference>
<dbReference type="OrthoDB" id="105221at2"/>
<protein>
    <submittedName>
        <fullName evidence="1">Exopolyphosphatase</fullName>
    </submittedName>
</protein>
<dbReference type="Proteomes" id="UP000036873">
    <property type="component" value="Unassembled WGS sequence"/>
</dbReference>
<dbReference type="PATRIC" id="fig|52689.4.peg.2438"/>
<sequence length="305" mass="34688">MRLVTRSDFDGLICGMLLKEAGIIDDWVFVHPKDLQDGLFSPNENDVLANVPYVPGCGMWFDHHSSEKERLGWHQGIKGESRVAPSAARIIFEYYGGLSQFPNYEDMILSVDKVDSGNLTREEILNPTDWVLLGFISDPRTGLGRFRNFRISNYQLMEELINHCRNMSIKEILELSDVKDRVELYLHQSRLFVDMVKEHTEVIENVIVTDLRAVESIYTGNRFTIYSLYQEQNVSLWIVDGKQKQNVSIACGYSILNRTCTEDIGKLMLKYGGGGHQMVGTCQVPNSDANSTIEAIIEVLKKNNL</sequence>
<gene>
    <name evidence="1" type="ORF">AKG39_14620</name>
</gene>
<organism evidence="1 2">
    <name type="scientific">Acetobacterium bakii</name>
    <dbReference type="NCBI Taxonomy" id="52689"/>
    <lineage>
        <taxon>Bacteria</taxon>
        <taxon>Bacillati</taxon>
        <taxon>Bacillota</taxon>
        <taxon>Clostridia</taxon>
        <taxon>Eubacteriales</taxon>
        <taxon>Eubacteriaceae</taxon>
        <taxon>Acetobacterium</taxon>
    </lineage>
</organism>
<dbReference type="InterPro" id="IPR038763">
    <property type="entry name" value="DHH_sf"/>
</dbReference>
<dbReference type="STRING" id="52689.AKG39_14620"/>
<accession>A0A0L6TZG1</accession>
<keyword evidence="2" id="KW-1185">Reference proteome</keyword>
<proteinExistence type="predicted"/>